<dbReference type="OrthoDB" id="7426809at2"/>
<dbReference type="SMART" id="SM00020">
    <property type="entry name" value="Tryp_SPc"/>
    <property type="match status" value="1"/>
</dbReference>
<dbReference type="Gene3D" id="2.40.10.10">
    <property type="entry name" value="Trypsin-like serine proteases"/>
    <property type="match status" value="2"/>
</dbReference>
<evidence type="ECO:0000259" key="7">
    <source>
        <dbReference type="PROSITE" id="PS50240"/>
    </source>
</evidence>
<evidence type="ECO:0000313" key="8">
    <source>
        <dbReference type="EMBL" id="RKR03946.1"/>
    </source>
</evidence>
<dbReference type="Pfam" id="PF00089">
    <property type="entry name" value="Trypsin"/>
    <property type="match status" value="1"/>
</dbReference>
<dbReference type="InterPro" id="IPR043504">
    <property type="entry name" value="Peptidase_S1_PA_chymotrypsin"/>
</dbReference>
<dbReference type="PANTHER" id="PTHR15462">
    <property type="entry name" value="SERINE PROTEASE"/>
    <property type="match status" value="1"/>
</dbReference>
<dbReference type="InterPro" id="IPR050966">
    <property type="entry name" value="Glutamyl_endopeptidase"/>
</dbReference>
<proteinExistence type="inferred from homology"/>
<evidence type="ECO:0000256" key="3">
    <source>
        <dbReference type="ARBA" id="ARBA00022729"/>
    </source>
</evidence>
<evidence type="ECO:0000256" key="1">
    <source>
        <dbReference type="ARBA" id="ARBA00008764"/>
    </source>
</evidence>
<dbReference type="PRINTS" id="PR00839">
    <property type="entry name" value="V8PROTEASE"/>
</dbReference>
<evidence type="ECO:0000256" key="5">
    <source>
        <dbReference type="ARBA" id="ARBA00022825"/>
    </source>
</evidence>
<evidence type="ECO:0000313" key="9">
    <source>
        <dbReference type="Proteomes" id="UP000273675"/>
    </source>
</evidence>
<protein>
    <recommendedName>
        <fullName evidence="6">Serine protease</fullName>
        <ecNumber evidence="6">3.4.21.-</ecNumber>
    </recommendedName>
</protein>
<dbReference type="InterPro" id="IPR008256">
    <property type="entry name" value="Peptidase_S1B"/>
</dbReference>
<feature type="chain" id="PRO_5019616871" description="Serine protease" evidence="6">
    <location>
        <begin position="37"/>
        <end position="453"/>
    </location>
</feature>
<dbReference type="InterPro" id="IPR033116">
    <property type="entry name" value="TRYPSIN_SER"/>
</dbReference>
<dbReference type="PROSITE" id="PS50240">
    <property type="entry name" value="TRYPSIN_DOM"/>
    <property type="match status" value="1"/>
</dbReference>
<evidence type="ECO:0000256" key="4">
    <source>
        <dbReference type="ARBA" id="ARBA00022801"/>
    </source>
</evidence>
<feature type="domain" description="Peptidase S1" evidence="7">
    <location>
        <begin position="211"/>
        <end position="434"/>
    </location>
</feature>
<keyword evidence="5 6" id="KW-0720">Serine protease</keyword>
<accession>A0A495DLY6</accession>
<feature type="signal peptide" evidence="6">
    <location>
        <begin position="1"/>
        <end position="36"/>
    </location>
</feature>
<gene>
    <name evidence="8" type="ORF">C7435_0389</name>
</gene>
<evidence type="ECO:0000256" key="6">
    <source>
        <dbReference type="RuleBase" id="RU004296"/>
    </source>
</evidence>
<dbReference type="GO" id="GO:0004252">
    <property type="term" value="F:serine-type endopeptidase activity"/>
    <property type="evidence" value="ECO:0007669"/>
    <property type="project" value="InterPro"/>
</dbReference>
<comment type="similarity">
    <text evidence="1 6">Belongs to the peptidase S1B family.</text>
</comment>
<dbReference type="PANTHER" id="PTHR15462:SF8">
    <property type="entry name" value="SERINE PROTEASE"/>
    <property type="match status" value="1"/>
</dbReference>
<keyword evidence="4 6" id="KW-0378">Hydrolase</keyword>
<dbReference type="InterPro" id="IPR009003">
    <property type="entry name" value="Peptidase_S1_PA"/>
</dbReference>
<evidence type="ECO:0000256" key="2">
    <source>
        <dbReference type="ARBA" id="ARBA00022670"/>
    </source>
</evidence>
<keyword evidence="3 6" id="KW-0732">Signal</keyword>
<dbReference type="EMBL" id="RBIM01000001">
    <property type="protein sequence ID" value="RKR03946.1"/>
    <property type="molecule type" value="Genomic_DNA"/>
</dbReference>
<dbReference type="PROSITE" id="PS00135">
    <property type="entry name" value="TRYPSIN_SER"/>
    <property type="match status" value="1"/>
</dbReference>
<keyword evidence="2 6" id="KW-0645">Protease</keyword>
<organism evidence="8 9">
    <name type="scientific">Maricaulis maris</name>
    <dbReference type="NCBI Taxonomy" id="74318"/>
    <lineage>
        <taxon>Bacteria</taxon>
        <taxon>Pseudomonadati</taxon>
        <taxon>Pseudomonadota</taxon>
        <taxon>Alphaproteobacteria</taxon>
        <taxon>Maricaulales</taxon>
        <taxon>Maricaulaceae</taxon>
        <taxon>Maricaulis</taxon>
    </lineage>
</organism>
<dbReference type="RefSeq" id="WP_121209815.1">
    <property type="nucleotide sequence ID" value="NZ_RBIM01000001.1"/>
</dbReference>
<reference evidence="8 9" key="1">
    <citation type="submission" date="2018-10" db="EMBL/GenBank/DDBJ databases">
        <title>Genomic Encyclopedia of Type Strains, Phase IV (KMG-IV): sequencing the most valuable type-strain genomes for metagenomic binning, comparative biology and taxonomic classification.</title>
        <authorList>
            <person name="Goeker M."/>
        </authorList>
    </citation>
    <scope>NUCLEOTIDE SEQUENCE [LARGE SCALE GENOMIC DNA]</scope>
    <source>
        <strain evidence="8 9">DSM 4734</strain>
    </source>
</reference>
<name>A0A495DLY6_9PROT</name>
<dbReference type="Proteomes" id="UP000273675">
    <property type="component" value="Unassembled WGS sequence"/>
</dbReference>
<dbReference type="AlphaFoldDB" id="A0A495DLY6"/>
<dbReference type="EC" id="3.4.21.-" evidence="6"/>
<dbReference type="InterPro" id="IPR018114">
    <property type="entry name" value="TRYPSIN_HIS"/>
</dbReference>
<sequence length="453" mass="48620">MRHIIGNLASVRASALAPAWVMASILALALSTPAPAQGDAPELAGGPDTQLEADRLSSREIGRWLRQIDVKPPKPGGGTSPASTRYTGNDSCQWANDGECDDPGIGTGACQVGTDYSDCWRLVEGVEDNTCRWANDGECDEPGFGTGACTQATDLADCGDIIHLRFRNDSCETAFDGVCNEPGIGDGACAERTDRADCFGRERPLTINDHYFGRDDRVFHDTATFPWSVVGQVDFDTGGACTATLIGDDILITASHCIDDNGRPNSRGTFHTAYGRPGGALSARVIDHMIDPDWNSQRFSSGDEIDGTDWALLRIDRPLGAELGHVGVRALVDSGSRRDALRAELYQGGYSWDTGAHLSGNIGCHMVEIFNDNTMAHDCDTTRGDSGSPFMVREGDAYFVVATDSNFRSNPNGPMIYIAARSDRWIPYLEEFASGRRSAAAASRPTSGVKPPK</sequence>
<dbReference type="SUPFAM" id="SSF50494">
    <property type="entry name" value="Trypsin-like serine proteases"/>
    <property type="match status" value="1"/>
</dbReference>
<dbReference type="GO" id="GO:0006508">
    <property type="term" value="P:proteolysis"/>
    <property type="evidence" value="ECO:0007669"/>
    <property type="project" value="UniProtKB-KW"/>
</dbReference>
<dbReference type="InterPro" id="IPR001254">
    <property type="entry name" value="Trypsin_dom"/>
</dbReference>
<comment type="caution">
    <text evidence="8">The sequence shown here is derived from an EMBL/GenBank/DDBJ whole genome shotgun (WGS) entry which is preliminary data.</text>
</comment>
<dbReference type="PROSITE" id="PS00134">
    <property type="entry name" value="TRYPSIN_HIS"/>
    <property type="match status" value="1"/>
</dbReference>